<dbReference type="Proteomes" id="UP000183788">
    <property type="component" value="Unassembled WGS sequence"/>
</dbReference>
<sequence length="127" mass="13386">MKRPIQTLVLAVLLLSLLVYGCTAEKAPAPDSGITVNACDTAVITSAYILTAVSDKCTSRGCHKGTGSTASTNFTTYAGIKAYIASNETLWKSRVTGADADMPPGSTKLRQGMKDSINCWISHGMPE</sequence>
<reference evidence="3 5" key="2">
    <citation type="submission" date="2023-11" db="EMBL/GenBank/DDBJ databases">
        <title>MicrobeMod: A computational toolkit for identifying prokaryotic methylation and restriction-modification with nanopore sequencing.</title>
        <authorList>
            <person name="Crits-Christoph A."/>
            <person name="Kang S.C."/>
            <person name="Lee H."/>
            <person name="Ostrov N."/>
        </authorList>
    </citation>
    <scope>NUCLEOTIDE SEQUENCE [LARGE SCALE GENOMIC DNA]</scope>
    <source>
        <strain evidence="3 5">ATCC 23090</strain>
    </source>
</reference>
<dbReference type="RefSeq" id="WP_072364290.1">
    <property type="nucleotide sequence ID" value="NZ_CBHWAX010000019.1"/>
</dbReference>
<gene>
    <name evidence="2" type="ORF">SAMN05661012_05281</name>
    <name evidence="3" type="ORF">SR876_23390</name>
</gene>
<dbReference type="STRING" id="1004.SAMN05661012_05281"/>
<dbReference type="PROSITE" id="PS51257">
    <property type="entry name" value="PROKAR_LIPOPROTEIN"/>
    <property type="match status" value="1"/>
</dbReference>
<evidence type="ECO:0008006" key="6">
    <source>
        <dbReference type="Google" id="ProtNLM"/>
    </source>
</evidence>
<feature type="signal peptide" evidence="1">
    <location>
        <begin position="1"/>
        <end position="21"/>
    </location>
</feature>
<dbReference type="AlphaFoldDB" id="A0A1K1SE50"/>
<evidence type="ECO:0000313" key="2">
    <source>
        <dbReference type="EMBL" id="SFW82656.1"/>
    </source>
</evidence>
<dbReference type="OrthoDB" id="672806at2"/>
<protein>
    <recommendedName>
        <fullName evidence="6">Cytochrome c domain-containing protein</fullName>
    </recommendedName>
</protein>
<evidence type="ECO:0000313" key="5">
    <source>
        <dbReference type="Proteomes" id="UP001326715"/>
    </source>
</evidence>
<organism evidence="2 4">
    <name type="scientific">Chitinophaga sancti</name>
    <dbReference type="NCBI Taxonomy" id="1004"/>
    <lineage>
        <taxon>Bacteria</taxon>
        <taxon>Pseudomonadati</taxon>
        <taxon>Bacteroidota</taxon>
        <taxon>Chitinophagia</taxon>
        <taxon>Chitinophagales</taxon>
        <taxon>Chitinophagaceae</taxon>
        <taxon>Chitinophaga</taxon>
    </lineage>
</organism>
<dbReference type="EMBL" id="CP140154">
    <property type="protein sequence ID" value="WQG87875.1"/>
    <property type="molecule type" value="Genomic_DNA"/>
</dbReference>
<evidence type="ECO:0000313" key="4">
    <source>
        <dbReference type="Proteomes" id="UP000183788"/>
    </source>
</evidence>
<dbReference type="EMBL" id="FPIZ01000021">
    <property type="protein sequence ID" value="SFW82656.1"/>
    <property type="molecule type" value="Genomic_DNA"/>
</dbReference>
<evidence type="ECO:0000256" key="1">
    <source>
        <dbReference type="SAM" id="SignalP"/>
    </source>
</evidence>
<evidence type="ECO:0000313" key="3">
    <source>
        <dbReference type="EMBL" id="WQG87875.1"/>
    </source>
</evidence>
<keyword evidence="1" id="KW-0732">Signal</keyword>
<proteinExistence type="predicted"/>
<feature type="chain" id="PRO_5012588853" description="Cytochrome c domain-containing protein" evidence="1">
    <location>
        <begin position="22"/>
        <end position="127"/>
    </location>
</feature>
<accession>A0A1K1SE50</accession>
<reference evidence="2 4" key="1">
    <citation type="submission" date="2016-11" db="EMBL/GenBank/DDBJ databases">
        <authorList>
            <person name="Jaros S."/>
            <person name="Januszkiewicz K."/>
            <person name="Wedrychowicz H."/>
        </authorList>
    </citation>
    <scope>NUCLEOTIDE SEQUENCE [LARGE SCALE GENOMIC DNA]</scope>
    <source>
        <strain evidence="2 4">DSM 784</strain>
    </source>
</reference>
<keyword evidence="5" id="KW-1185">Reference proteome</keyword>
<dbReference type="Proteomes" id="UP001326715">
    <property type="component" value="Chromosome"/>
</dbReference>
<name>A0A1K1SE50_9BACT</name>